<keyword evidence="5 12" id="KW-0067">ATP-binding</keyword>
<evidence type="ECO:0000256" key="6">
    <source>
        <dbReference type="ARBA" id="ARBA00022906"/>
    </source>
</evidence>
<organism evidence="12 13">
    <name type="scientific">Emcibacter nanhaiensis</name>
    <dbReference type="NCBI Taxonomy" id="1505037"/>
    <lineage>
        <taxon>Bacteria</taxon>
        <taxon>Pseudomonadati</taxon>
        <taxon>Pseudomonadota</taxon>
        <taxon>Alphaproteobacteria</taxon>
        <taxon>Emcibacterales</taxon>
        <taxon>Emcibacteraceae</taxon>
        <taxon>Emcibacter</taxon>
    </lineage>
</organism>
<name>A0A501PSL4_9PROT</name>
<evidence type="ECO:0000256" key="7">
    <source>
        <dbReference type="ARBA" id="ARBA00022967"/>
    </source>
</evidence>
<dbReference type="RefSeq" id="WP_139938600.1">
    <property type="nucleotide sequence ID" value="NZ_JBHSYP010000022.1"/>
</dbReference>
<evidence type="ECO:0000256" key="4">
    <source>
        <dbReference type="ARBA" id="ARBA00022833"/>
    </source>
</evidence>
<dbReference type="InterPro" id="IPR003593">
    <property type="entry name" value="AAA+_ATPase"/>
</dbReference>
<evidence type="ECO:0000256" key="2">
    <source>
        <dbReference type="ARBA" id="ARBA00022475"/>
    </source>
</evidence>
<dbReference type="PANTHER" id="PTHR42734:SF9">
    <property type="entry name" value="ZINC IMPORT ATP-BINDING PROTEIN ZNUC"/>
    <property type="match status" value="1"/>
</dbReference>
<evidence type="ECO:0000256" key="9">
    <source>
        <dbReference type="ARBA" id="ARBA00023136"/>
    </source>
</evidence>
<dbReference type="GO" id="GO:0016887">
    <property type="term" value="F:ATP hydrolysis activity"/>
    <property type="evidence" value="ECO:0007669"/>
    <property type="project" value="InterPro"/>
</dbReference>
<keyword evidence="13" id="KW-1185">Reference proteome</keyword>
<dbReference type="AlphaFoldDB" id="A0A501PSL4"/>
<sequence length="253" mass="27708">MSTLLDLKNITKSFGGRTVLQDVDLSVDAREIVTLIGPNGAGKSTLMKIALGLTAPDSGEVGRKKGLVIGYMPQKLAIDDTLPLQVEDFLKLRPGVTGEAVDEVLETVRLSRFCKSPVQRLSGGEMQRLLMARALLGNPDLLVLDEPVQGIDIAGQEEIYRLIKQTRDDRGCSVLMISHDLHLVMSATDRVICLNHHICCQGAPESVRDNPDYHALFAGSAENISMYTHHHDHHHDSRGNIVPGPHDEACDHD</sequence>
<dbReference type="SUPFAM" id="SSF52540">
    <property type="entry name" value="P-loop containing nucleoside triphosphate hydrolases"/>
    <property type="match status" value="1"/>
</dbReference>
<dbReference type="OrthoDB" id="9780942at2"/>
<evidence type="ECO:0000256" key="8">
    <source>
        <dbReference type="ARBA" id="ARBA00023065"/>
    </source>
</evidence>
<gene>
    <name evidence="12" type="primary">znuC</name>
    <name evidence="12" type="ORF">FIV46_00925</name>
</gene>
<keyword evidence="8" id="KW-0406">Ion transport</keyword>
<keyword evidence="6" id="KW-0864">Zinc transport</keyword>
<keyword evidence="3" id="KW-0547">Nucleotide-binding</keyword>
<dbReference type="GO" id="GO:0005524">
    <property type="term" value="F:ATP binding"/>
    <property type="evidence" value="ECO:0007669"/>
    <property type="project" value="UniProtKB-KW"/>
</dbReference>
<dbReference type="Proteomes" id="UP000319148">
    <property type="component" value="Unassembled WGS sequence"/>
</dbReference>
<dbReference type="GO" id="GO:0006829">
    <property type="term" value="P:zinc ion transport"/>
    <property type="evidence" value="ECO:0007669"/>
    <property type="project" value="UniProtKB-KW"/>
</dbReference>
<keyword evidence="9" id="KW-0472">Membrane</keyword>
<dbReference type="NCBIfam" id="NF007090">
    <property type="entry name" value="PRK09544.1"/>
    <property type="match status" value="1"/>
</dbReference>
<dbReference type="GO" id="GO:0010043">
    <property type="term" value="P:response to zinc ion"/>
    <property type="evidence" value="ECO:0007669"/>
    <property type="project" value="TreeGrafter"/>
</dbReference>
<feature type="domain" description="ABC transporter" evidence="11">
    <location>
        <begin position="5"/>
        <end position="220"/>
    </location>
</feature>
<dbReference type="InterPro" id="IPR050153">
    <property type="entry name" value="Metal_Ion_Import_ABC"/>
</dbReference>
<evidence type="ECO:0000256" key="10">
    <source>
        <dbReference type="SAM" id="MobiDB-lite"/>
    </source>
</evidence>
<dbReference type="PROSITE" id="PS00211">
    <property type="entry name" value="ABC_TRANSPORTER_1"/>
    <property type="match status" value="1"/>
</dbReference>
<dbReference type="EMBL" id="VFIY01000004">
    <property type="protein sequence ID" value="TPD63245.1"/>
    <property type="molecule type" value="Genomic_DNA"/>
</dbReference>
<evidence type="ECO:0000313" key="12">
    <source>
        <dbReference type="EMBL" id="TPD63245.1"/>
    </source>
</evidence>
<reference evidence="13" key="1">
    <citation type="submission" date="2019-06" db="EMBL/GenBank/DDBJ databases">
        <title>The complete genome of Emcibacter congregatus ZYLT.</title>
        <authorList>
            <person name="Zhao Z."/>
        </authorList>
    </citation>
    <scope>NUCLEOTIDE SEQUENCE [LARGE SCALE GENOMIC DNA]</scope>
    <source>
        <strain evidence="13">MCCC 1A06723</strain>
    </source>
</reference>
<keyword evidence="1" id="KW-0813">Transport</keyword>
<dbReference type="InterPro" id="IPR027417">
    <property type="entry name" value="P-loop_NTPase"/>
</dbReference>
<dbReference type="PANTHER" id="PTHR42734">
    <property type="entry name" value="METAL TRANSPORT SYSTEM ATP-BINDING PROTEIN TM_0124-RELATED"/>
    <property type="match status" value="1"/>
</dbReference>
<evidence type="ECO:0000313" key="13">
    <source>
        <dbReference type="Proteomes" id="UP000319148"/>
    </source>
</evidence>
<dbReference type="Pfam" id="PF00005">
    <property type="entry name" value="ABC_tran"/>
    <property type="match status" value="1"/>
</dbReference>
<feature type="region of interest" description="Disordered" evidence="10">
    <location>
        <begin position="229"/>
        <end position="253"/>
    </location>
</feature>
<dbReference type="SMART" id="SM00382">
    <property type="entry name" value="AAA"/>
    <property type="match status" value="1"/>
</dbReference>
<accession>A0A501PSL4</accession>
<evidence type="ECO:0000256" key="3">
    <source>
        <dbReference type="ARBA" id="ARBA00022741"/>
    </source>
</evidence>
<evidence type="ECO:0000256" key="5">
    <source>
        <dbReference type="ARBA" id="ARBA00022840"/>
    </source>
</evidence>
<evidence type="ECO:0000256" key="1">
    <source>
        <dbReference type="ARBA" id="ARBA00022448"/>
    </source>
</evidence>
<keyword evidence="4" id="KW-0862">Zinc</keyword>
<protein>
    <submittedName>
        <fullName evidence="12">Zinc ABC transporter ATP-binding protein ZnuC</fullName>
    </submittedName>
</protein>
<proteinExistence type="predicted"/>
<dbReference type="InterPro" id="IPR017871">
    <property type="entry name" value="ABC_transporter-like_CS"/>
</dbReference>
<keyword evidence="7" id="KW-1278">Translocase</keyword>
<evidence type="ECO:0000259" key="11">
    <source>
        <dbReference type="PROSITE" id="PS50893"/>
    </source>
</evidence>
<dbReference type="PROSITE" id="PS50893">
    <property type="entry name" value="ABC_TRANSPORTER_2"/>
    <property type="match status" value="1"/>
</dbReference>
<dbReference type="FunFam" id="3.40.50.300:FF:000392">
    <property type="entry name" value="Zinc import ATP-binding protein ZnuC"/>
    <property type="match status" value="1"/>
</dbReference>
<comment type="caution">
    <text evidence="12">The sequence shown here is derived from an EMBL/GenBank/DDBJ whole genome shotgun (WGS) entry which is preliminary data.</text>
</comment>
<dbReference type="Gene3D" id="3.40.50.300">
    <property type="entry name" value="P-loop containing nucleotide triphosphate hydrolases"/>
    <property type="match status" value="1"/>
</dbReference>
<dbReference type="InterPro" id="IPR003439">
    <property type="entry name" value="ABC_transporter-like_ATP-bd"/>
</dbReference>
<keyword evidence="2" id="KW-1003">Cell membrane</keyword>